<dbReference type="PANTHER" id="PTHR44329:SF214">
    <property type="entry name" value="PROTEIN KINASE DOMAIN-CONTAINING PROTEIN"/>
    <property type="match status" value="1"/>
</dbReference>
<dbReference type="PROSITE" id="PS00109">
    <property type="entry name" value="PROTEIN_KINASE_TYR"/>
    <property type="match status" value="1"/>
</dbReference>
<gene>
    <name evidence="3" type="ORF">VKT23_010816</name>
</gene>
<dbReference type="SUPFAM" id="SSF56112">
    <property type="entry name" value="Protein kinase-like (PK-like)"/>
    <property type="match status" value="1"/>
</dbReference>
<dbReference type="InterPro" id="IPR000719">
    <property type="entry name" value="Prot_kinase_dom"/>
</dbReference>
<dbReference type="InterPro" id="IPR008266">
    <property type="entry name" value="Tyr_kinase_AS"/>
</dbReference>
<dbReference type="InterPro" id="IPR011993">
    <property type="entry name" value="PH-like_dom_sf"/>
</dbReference>
<feature type="domain" description="PH" evidence="1">
    <location>
        <begin position="392"/>
        <end position="492"/>
    </location>
</feature>
<protein>
    <recommendedName>
        <fullName evidence="5">Non-specific serine/threonine protein kinase</fullName>
    </recommendedName>
</protein>
<reference evidence="3 4" key="1">
    <citation type="submission" date="2024-01" db="EMBL/GenBank/DDBJ databases">
        <title>A draft genome for the cacao thread blight pathogen Marasmiellus scandens.</title>
        <authorList>
            <person name="Baruah I.K."/>
            <person name="Leung J."/>
            <person name="Bukari Y."/>
            <person name="Amoako-Attah I."/>
            <person name="Meinhardt L.W."/>
            <person name="Bailey B.A."/>
            <person name="Cohen S.P."/>
        </authorList>
    </citation>
    <scope>NUCLEOTIDE SEQUENCE [LARGE SCALE GENOMIC DNA]</scope>
    <source>
        <strain evidence="3 4">GH-19</strain>
    </source>
</reference>
<dbReference type="InterPro" id="IPR001849">
    <property type="entry name" value="PH_domain"/>
</dbReference>
<dbReference type="InterPro" id="IPR011009">
    <property type="entry name" value="Kinase-like_dom_sf"/>
</dbReference>
<dbReference type="Pfam" id="PF00169">
    <property type="entry name" value="PH"/>
    <property type="match status" value="1"/>
</dbReference>
<proteinExistence type="predicted"/>
<dbReference type="EMBL" id="JBANRG010000022">
    <property type="protein sequence ID" value="KAK7455785.1"/>
    <property type="molecule type" value="Genomic_DNA"/>
</dbReference>
<dbReference type="Proteomes" id="UP001498398">
    <property type="component" value="Unassembled WGS sequence"/>
</dbReference>
<dbReference type="PROSITE" id="PS50011">
    <property type="entry name" value="PROTEIN_KINASE_DOM"/>
    <property type="match status" value="1"/>
</dbReference>
<organism evidence="3 4">
    <name type="scientific">Marasmiellus scandens</name>
    <dbReference type="NCBI Taxonomy" id="2682957"/>
    <lineage>
        <taxon>Eukaryota</taxon>
        <taxon>Fungi</taxon>
        <taxon>Dikarya</taxon>
        <taxon>Basidiomycota</taxon>
        <taxon>Agaricomycotina</taxon>
        <taxon>Agaricomycetes</taxon>
        <taxon>Agaricomycetidae</taxon>
        <taxon>Agaricales</taxon>
        <taxon>Marasmiineae</taxon>
        <taxon>Omphalotaceae</taxon>
        <taxon>Marasmiellus</taxon>
    </lineage>
</organism>
<dbReference type="Gene3D" id="1.10.510.10">
    <property type="entry name" value="Transferase(Phosphotransferase) domain 1"/>
    <property type="match status" value="1"/>
</dbReference>
<dbReference type="PANTHER" id="PTHR44329">
    <property type="entry name" value="SERINE/THREONINE-PROTEIN KINASE TNNI3K-RELATED"/>
    <property type="match status" value="1"/>
</dbReference>
<dbReference type="Gene3D" id="2.30.29.30">
    <property type="entry name" value="Pleckstrin-homology domain (PH domain)/Phosphotyrosine-binding domain (PTB)"/>
    <property type="match status" value="1"/>
</dbReference>
<evidence type="ECO:0000313" key="3">
    <source>
        <dbReference type="EMBL" id="KAK7455785.1"/>
    </source>
</evidence>
<comment type="caution">
    <text evidence="3">The sequence shown here is derived from an EMBL/GenBank/DDBJ whole genome shotgun (WGS) entry which is preliminary data.</text>
</comment>
<name>A0ABR1JAA4_9AGAR</name>
<sequence>MQADILNAYVSTVFDLTESVKLEDSRPHAFGGFADIWLGWYTNPAGTEEKVAIKRLRVRNQEGEASRLVRYLGKELRVWKRLDHPNVLPLYGLTYDMGALPAMVCPWQEHGNLTQYLGRVGEKISIDERYSILLQVAQGLQYLHNSSVVHGDLTGSNVLIGREKQVYLSDFGLSTIKRDTSSSSYGSSSALSVPGGAGAVRWAAPELFLPDDQGQLSSVSFAADVYSLASLWHQILSDQIPYHHLRNEVAVVLQLSKGARPPRPENSDVSDDVWHFIQKCWATVPHQRPSMHEVIAEIEKYSIVSGSGNTNTIKFLTDVFDHIEVPTPVTTSITTSKYSENIPDFLKPMSKSRLIRTRLYKLGQSIWPATRLSGRSGHVPRPCKTPLESIGVPDYQGYIQRKRGRSANTVDQWHTCYLMLKDIHLYRLDKLQGQKLKGYVNLAGYQVVPGSTELPAEFRLFKPDSEDPVQHFRSADTESIQCWIWAIQKALSLKTDSSISTVSISAIGTSVSASSSDEED</sequence>
<evidence type="ECO:0000259" key="1">
    <source>
        <dbReference type="PROSITE" id="PS50003"/>
    </source>
</evidence>
<evidence type="ECO:0000259" key="2">
    <source>
        <dbReference type="PROSITE" id="PS50011"/>
    </source>
</evidence>
<dbReference type="InterPro" id="IPR051681">
    <property type="entry name" value="Ser/Thr_Kinases-Pseudokinases"/>
</dbReference>
<evidence type="ECO:0000313" key="4">
    <source>
        <dbReference type="Proteomes" id="UP001498398"/>
    </source>
</evidence>
<evidence type="ECO:0008006" key="5">
    <source>
        <dbReference type="Google" id="ProtNLM"/>
    </source>
</evidence>
<feature type="domain" description="Protein kinase" evidence="2">
    <location>
        <begin position="22"/>
        <end position="304"/>
    </location>
</feature>
<keyword evidence="4" id="KW-1185">Reference proteome</keyword>
<dbReference type="SUPFAM" id="SSF50729">
    <property type="entry name" value="PH domain-like"/>
    <property type="match status" value="1"/>
</dbReference>
<dbReference type="SMART" id="SM00233">
    <property type="entry name" value="PH"/>
    <property type="match status" value="1"/>
</dbReference>
<dbReference type="PROSITE" id="PS50003">
    <property type="entry name" value="PH_DOMAIN"/>
    <property type="match status" value="1"/>
</dbReference>
<dbReference type="Pfam" id="PF07714">
    <property type="entry name" value="PK_Tyr_Ser-Thr"/>
    <property type="match status" value="1"/>
</dbReference>
<dbReference type="InterPro" id="IPR001245">
    <property type="entry name" value="Ser-Thr/Tyr_kinase_cat_dom"/>
</dbReference>
<accession>A0ABR1JAA4</accession>